<keyword evidence="2" id="KW-0805">Transcription regulation</keyword>
<comment type="caution">
    <text evidence="7">The sequence shown here is derived from an EMBL/GenBank/DDBJ whole genome shotgun (WGS) entry which is preliminary data.</text>
</comment>
<evidence type="ECO:0000313" key="7">
    <source>
        <dbReference type="EMBL" id="OGN18815.1"/>
    </source>
</evidence>
<feature type="region of interest" description="Disordered" evidence="4">
    <location>
        <begin position="1"/>
        <end position="22"/>
    </location>
</feature>
<evidence type="ECO:0000313" key="8">
    <source>
        <dbReference type="Proteomes" id="UP000177478"/>
    </source>
</evidence>
<dbReference type="InterPro" id="IPR049083">
    <property type="entry name" value="TACO1_YebC_N"/>
</dbReference>
<dbReference type="EMBL" id="MGKD01000029">
    <property type="protein sequence ID" value="OGN18815.1"/>
    <property type="molecule type" value="Genomic_DNA"/>
</dbReference>
<evidence type="ECO:0000256" key="3">
    <source>
        <dbReference type="ARBA" id="ARBA00023163"/>
    </source>
</evidence>
<dbReference type="GO" id="GO:0005737">
    <property type="term" value="C:cytoplasm"/>
    <property type="evidence" value="ECO:0007669"/>
    <property type="project" value="UniProtKB-ARBA"/>
</dbReference>
<feature type="domain" description="TACO1/YebC-like second and third" evidence="5">
    <location>
        <begin position="80"/>
        <end position="135"/>
    </location>
</feature>
<dbReference type="PANTHER" id="PTHR12532:SF0">
    <property type="entry name" value="TRANSLATIONAL ACTIVATOR OF CYTOCHROME C OXIDASE 1"/>
    <property type="match status" value="1"/>
</dbReference>
<dbReference type="InterPro" id="IPR017856">
    <property type="entry name" value="Integrase-like_N"/>
</dbReference>
<dbReference type="AlphaFoldDB" id="A0A1F8G0B7"/>
<evidence type="ECO:0008006" key="9">
    <source>
        <dbReference type="Google" id="ProtNLM"/>
    </source>
</evidence>
<gene>
    <name evidence="7" type="ORF">A3F25_02750</name>
</gene>
<protein>
    <recommendedName>
        <fullName evidence="9">Transcriptional regulator</fullName>
    </recommendedName>
</protein>
<sequence>MSGHNRWSQIKHKKGTADQKRGQLFSKLSQLISLAARHGTDPDGNQELKNAIEKARAVDMPKDNIDRAIQRVTEKGAAQLEELTIEVVGPEGSAWLISAITDNRNRTMGELKVILNEHGLKLATPGAVGWMFERSPSGMVAKYPTSPNPELQEKLDHAVSALEEQADVQTIYPNYAHSRN</sequence>
<dbReference type="Gene3D" id="3.30.70.980">
    <property type="match status" value="1"/>
</dbReference>
<evidence type="ECO:0000256" key="2">
    <source>
        <dbReference type="ARBA" id="ARBA00023015"/>
    </source>
</evidence>
<evidence type="ECO:0000256" key="4">
    <source>
        <dbReference type="SAM" id="MobiDB-lite"/>
    </source>
</evidence>
<dbReference type="Gene3D" id="1.10.10.200">
    <property type="match status" value="1"/>
</dbReference>
<accession>A0A1F8G0B7</accession>
<organism evidence="7 8">
    <name type="scientific">Candidatus Yanofskybacteria bacterium RIFCSPHIGHO2_12_FULL_45_19b</name>
    <dbReference type="NCBI Taxonomy" id="1802689"/>
    <lineage>
        <taxon>Bacteria</taxon>
        <taxon>Candidatus Yanofskyibacteriota</taxon>
    </lineage>
</organism>
<evidence type="ECO:0000259" key="6">
    <source>
        <dbReference type="Pfam" id="PF20772"/>
    </source>
</evidence>
<dbReference type="InterPro" id="IPR029072">
    <property type="entry name" value="YebC-like"/>
</dbReference>
<dbReference type="Proteomes" id="UP000177478">
    <property type="component" value="Unassembled WGS sequence"/>
</dbReference>
<dbReference type="InterPro" id="IPR026564">
    <property type="entry name" value="Transcrip_reg_TACO1-like_dom3"/>
</dbReference>
<keyword evidence="3" id="KW-0804">Transcription</keyword>
<dbReference type="Pfam" id="PF01709">
    <property type="entry name" value="Transcrip_reg"/>
    <property type="match status" value="1"/>
</dbReference>
<dbReference type="InterPro" id="IPR048300">
    <property type="entry name" value="TACO1_YebC-like_2nd/3rd_dom"/>
</dbReference>
<dbReference type="InterPro" id="IPR002876">
    <property type="entry name" value="Transcrip_reg_TACO1-like"/>
</dbReference>
<dbReference type="FunFam" id="1.10.10.200:FF:000002">
    <property type="entry name" value="Probable transcriptional regulatory protein CLM62_37755"/>
    <property type="match status" value="1"/>
</dbReference>
<dbReference type="Pfam" id="PF20772">
    <property type="entry name" value="TACO1_YebC_N"/>
    <property type="match status" value="1"/>
</dbReference>
<dbReference type="STRING" id="1802689.A3F25_02750"/>
<evidence type="ECO:0000259" key="5">
    <source>
        <dbReference type="Pfam" id="PF01709"/>
    </source>
</evidence>
<reference evidence="7 8" key="1">
    <citation type="journal article" date="2016" name="Nat. Commun.">
        <title>Thousands of microbial genomes shed light on interconnected biogeochemical processes in an aquifer system.</title>
        <authorList>
            <person name="Anantharaman K."/>
            <person name="Brown C.T."/>
            <person name="Hug L.A."/>
            <person name="Sharon I."/>
            <person name="Castelle C.J."/>
            <person name="Probst A.J."/>
            <person name="Thomas B.C."/>
            <person name="Singh A."/>
            <person name="Wilkins M.J."/>
            <person name="Karaoz U."/>
            <person name="Brodie E.L."/>
            <person name="Williams K.H."/>
            <person name="Hubbard S.S."/>
            <person name="Banfield J.F."/>
        </authorList>
    </citation>
    <scope>NUCLEOTIDE SEQUENCE [LARGE SCALE GENOMIC DNA]</scope>
</reference>
<name>A0A1F8G0B7_9BACT</name>
<dbReference type="SUPFAM" id="SSF75625">
    <property type="entry name" value="YebC-like"/>
    <property type="match status" value="1"/>
</dbReference>
<proteinExistence type="inferred from homology"/>
<evidence type="ECO:0000256" key="1">
    <source>
        <dbReference type="ARBA" id="ARBA00008724"/>
    </source>
</evidence>
<comment type="similarity">
    <text evidence="1">Belongs to the TACO1 family.</text>
</comment>
<feature type="domain" description="TACO1/YebC-like N-terminal" evidence="6">
    <location>
        <begin position="5"/>
        <end position="74"/>
    </location>
</feature>
<dbReference type="PANTHER" id="PTHR12532">
    <property type="entry name" value="TRANSLATIONAL ACTIVATOR OF CYTOCHROME C OXIDASE 1"/>
    <property type="match status" value="1"/>
</dbReference>